<proteinExistence type="inferred from homology"/>
<dbReference type="EMBL" id="BMAT01000140">
    <property type="protein sequence ID" value="GFR60453.1"/>
    <property type="molecule type" value="Genomic_DNA"/>
</dbReference>
<gene>
    <name evidence="10" type="ORF">ElyMa_000079300</name>
</gene>
<evidence type="ECO:0000313" key="10">
    <source>
        <dbReference type="EMBL" id="GFR60453.1"/>
    </source>
</evidence>
<dbReference type="Gene3D" id="3.40.50.300">
    <property type="entry name" value="P-loop containing nucleotide triphosphate hydrolases"/>
    <property type="match status" value="1"/>
</dbReference>
<evidence type="ECO:0000256" key="6">
    <source>
        <dbReference type="ARBA" id="ARBA00022989"/>
    </source>
</evidence>
<dbReference type="AlphaFoldDB" id="A0AAV4EIZ7"/>
<dbReference type="InterPro" id="IPR009729">
    <property type="entry name" value="Gal-3-0_sulfotransfrase"/>
</dbReference>
<dbReference type="GO" id="GO:0000139">
    <property type="term" value="C:Golgi membrane"/>
    <property type="evidence" value="ECO:0007669"/>
    <property type="project" value="UniProtKB-SubCell"/>
</dbReference>
<accession>A0AAV4EIZ7</accession>
<comment type="caution">
    <text evidence="10">The sequence shown here is derived from an EMBL/GenBank/DDBJ whole genome shotgun (WGS) entry which is preliminary data.</text>
</comment>
<organism evidence="10 11">
    <name type="scientific">Elysia marginata</name>
    <dbReference type="NCBI Taxonomy" id="1093978"/>
    <lineage>
        <taxon>Eukaryota</taxon>
        <taxon>Metazoa</taxon>
        <taxon>Spiralia</taxon>
        <taxon>Lophotrochozoa</taxon>
        <taxon>Mollusca</taxon>
        <taxon>Gastropoda</taxon>
        <taxon>Heterobranchia</taxon>
        <taxon>Euthyneura</taxon>
        <taxon>Panpulmonata</taxon>
        <taxon>Sacoglossa</taxon>
        <taxon>Placobranchoidea</taxon>
        <taxon>Plakobranchidae</taxon>
        <taxon>Elysia</taxon>
    </lineage>
</organism>
<keyword evidence="6" id="KW-1133">Transmembrane helix</keyword>
<dbReference type="GO" id="GO:0001733">
    <property type="term" value="F:galactosylceramide sulfotransferase activity"/>
    <property type="evidence" value="ECO:0007669"/>
    <property type="project" value="InterPro"/>
</dbReference>
<reference evidence="10 11" key="1">
    <citation type="journal article" date="2021" name="Elife">
        <title>Chloroplast acquisition without the gene transfer in kleptoplastic sea slugs, Plakobranchus ocellatus.</title>
        <authorList>
            <person name="Maeda T."/>
            <person name="Takahashi S."/>
            <person name="Yoshida T."/>
            <person name="Shimamura S."/>
            <person name="Takaki Y."/>
            <person name="Nagai Y."/>
            <person name="Toyoda A."/>
            <person name="Suzuki Y."/>
            <person name="Arimoto A."/>
            <person name="Ishii H."/>
            <person name="Satoh N."/>
            <person name="Nishiyama T."/>
            <person name="Hasebe M."/>
            <person name="Maruyama T."/>
            <person name="Minagawa J."/>
            <person name="Obokata J."/>
            <person name="Shigenobu S."/>
        </authorList>
    </citation>
    <scope>NUCLEOTIDE SEQUENCE [LARGE SCALE GENOMIC DNA]</scope>
</reference>
<evidence type="ECO:0000256" key="2">
    <source>
        <dbReference type="ARBA" id="ARBA00008124"/>
    </source>
</evidence>
<evidence type="ECO:0000256" key="3">
    <source>
        <dbReference type="ARBA" id="ARBA00022679"/>
    </source>
</evidence>
<keyword evidence="8" id="KW-0472">Membrane</keyword>
<comment type="subcellular location">
    <subcellularLocation>
        <location evidence="1">Golgi apparatus membrane</location>
        <topology evidence="1">Single-pass type II membrane protein</topology>
    </subcellularLocation>
</comment>
<dbReference type="PANTHER" id="PTHR14647">
    <property type="entry name" value="GALACTOSE-3-O-SULFOTRANSFERASE"/>
    <property type="match status" value="1"/>
</dbReference>
<dbReference type="Pfam" id="PF06990">
    <property type="entry name" value="Gal-3-0_sulfotr"/>
    <property type="match status" value="1"/>
</dbReference>
<evidence type="ECO:0000313" key="11">
    <source>
        <dbReference type="Proteomes" id="UP000762676"/>
    </source>
</evidence>
<evidence type="ECO:0000256" key="7">
    <source>
        <dbReference type="ARBA" id="ARBA00023034"/>
    </source>
</evidence>
<sequence length="401" mass="46289">MEKVGRTKMIIPLNLTSWCSPPAPADFNETRQVVFIKVHKAASSTVQNILLRFAMARNLSALLPRQGPIISQHKPVFSRADVVPHPEGKASFDILCSHVIYDKEQLSIYFPETAPRVAILREPLRQTISALVYYAIKFPSSALMAGVAKHPADPINGFLEYPEDFCPAEGQASATHSFINNRMSIDLGLSPREIQFSIRNQTIAENFIRKLEKELDLVLISDYFDESMVLLRRHLHWPMKDIMYLKVNTSPQIQNTSVWNSTPKLNSTINATFHQWAFYDYAIYNHFLTIFLRKIESECLFYEEVGVYKLMQNDVVKYCRNATHQASLQVPAGKWNEAFSVSAADCTLMSTGENNMIDTARKRQLERRRMYYLKMLRHSQTRQQLPFYINRKPNPWIKAHR</sequence>
<keyword evidence="3" id="KW-0808">Transferase</keyword>
<keyword evidence="7" id="KW-0333">Golgi apparatus</keyword>
<evidence type="ECO:0000256" key="1">
    <source>
        <dbReference type="ARBA" id="ARBA00004323"/>
    </source>
</evidence>
<evidence type="ECO:0000256" key="5">
    <source>
        <dbReference type="ARBA" id="ARBA00022968"/>
    </source>
</evidence>
<evidence type="ECO:0000256" key="4">
    <source>
        <dbReference type="ARBA" id="ARBA00022692"/>
    </source>
</evidence>
<keyword evidence="4" id="KW-0812">Transmembrane</keyword>
<keyword evidence="9" id="KW-0325">Glycoprotein</keyword>
<dbReference type="InterPro" id="IPR027417">
    <property type="entry name" value="P-loop_NTPase"/>
</dbReference>
<keyword evidence="11" id="KW-1185">Reference proteome</keyword>
<dbReference type="PANTHER" id="PTHR14647:SF87">
    <property type="entry name" value="PUTATIVE-RELATED"/>
    <property type="match status" value="1"/>
</dbReference>
<evidence type="ECO:0000256" key="9">
    <source>
        <dbReference type="ARBA" id="ARBA00023180"/>
    </source>
</evidence>
<name>A0AAV4EIZ7_9GAST</name>
<protein>
    <submittedName>
        <fullName evidence="10">Galactose-3-O-sulfotransferase 3</fullName>
    </submittedName>
</protein>
<evidence type="ECO:0000256" key="8">
    <source>
        <dbReference type="ARBA" id="ARBA00023136"/>
    </source>
</evidence>
<keyword evidence="5" id="KW-0735">Signal-anchor</keyword>
<dbReference type="Proteomes" id="UP000762676">
    <property type="component" value="Unassembled WGS sequence"/>
</dbReference>
<dbReference type="GO" id="GO:0009247">
    <property type="term" value="P:glycolipid biosynthetic process"/>
    <property type="evidence" value="ECO:0007669"/>
    <property type="project" value="InterPro"/>
</dbReference>
<comment type="similarity">
    <text evidence="2">Belongs to the galactose-3-O-sulfotransferase family.</text>
</comment>